<dbReference type="Proteomes" id="UP000005710">
    <property type="component" value="Unassembled WGS sequence"/>
</dbReference>
<dbReference type="eggNOG" id="COG4715">
    <property type="taxonomic scope" value="Bacteria"/>
</dbReference>
<dbReference type="AlphaFoldDB" id="K6PPG1"/>
<sequence>MERNHPGHPPADHLLAAVDEAMLARLAPEPVRIRALDLFLLGRVEHRLVSGVRLLGEVRGSRGVYRTVVHVLRGPEGPDAAGQCECPRRARGGLCKHAVALLYAWIHAPETFASVDQRLEHLEERPRGELLELIRRLVEEEPALLAEVDAAIPAPAPPPEEPAPAGGTGPAGATPGAQGDDGSASRQDPVAAGGREPNSAGAPEPAPDGRVAVAPAGSRPAARPSAWLLELERRADPDPETLHRWADALEAGWAGTQSSPAPLTGPGSPSRALAAAAVDALTLTVTGLLWRQAGLVLAARARGEAAAARWLFRRWEAAARLLTRLEALPTGGSPEALGHGPGTGDPAAGSGTPGTRGAGEPATRDGNGSRAPRHVPGAAGRPGHGVTHPAGQGLAAQPAGGPGRPGPLRSRAAASVAVTAAALGPEALLAGSRFFRETGRYEVALSLARRALAQAGEPDVLAAARQAVAEVWLDRGRPERAVPYLAANFADRPSRAALDALEAAARAAGEWERVAPGVERHLEQRGDAALRAELLLRQNDWRRLAAWLEQPDARSVLPARLLVAAADQLRRPAPELAAVLYREAIARPDAGNPRDLAARWQALQHRLGGGHPVPPGISSGGDGGSPQEDGER</sequence>
<feature type="region of interest" description="Disordered" evidence="2">
    <location>
        <begin position="604"/>
        <end position="632"/>
    </location>
</feature>
<name>K6PPG1_9FIRM</name>
<evidence type="ECO:0000313" key="4">
    <source>
        <dbReference type="EMBL" id="EKP94807.1"/>
    </source>
</evidence>
<reference evidence="4" key="1">
    <citation type="submission" date="2010-10" db="EMBL/GenBank/DDBJ databases">
        <authorList>
            <consortium name="US DOE Joint Genome Institute (JGI-PGF)"/>
            <person name="Lucas S."/>
            <person name="Copeland A."/>
            <person name="Lapidus A."/>
            <person name="Bruce D."/>
            <person name="Goodwin L."/>
            <person name="Pitluck S."/>
            <person name="Kyrpides N."/>
            <person name="Mavromatis K."/>
            <person name="Detter J.C."/>
            <person name="Han C."/>
            <person name="Land M."/>
            <person name="Hauser L."/>
            <person name="Markowitz V."/>
            <person name="Cheng J.-F."/>
            <person name="Hugenholtz P."/>
            <person name="Woyke T."/>
            <person name="Wu D."/>
            <person name="Pukall R."/>
            <person name="Wahrenburg C."/>
            <person name="Brambilla E."/>
            <person name="Klenk H.-P."/>
            <person name="Eisen J.A."/>
        </authorList>
    </citation>
    <scope>NUCLEOTIDE SEQUENCE [LARGE SCALE GENOMIC DNA]</scope>
    <source>
        <strain evidence="4">DSM 13965</strain>
    </source>
</reference>
<feature type="region of interest" description="Disordered" evidence="2">
    <location>
        <begin position="152"/>
        <end position="219"/>
    </location>
</feature>
<comment type="caution">
    <text evidence="4">The sequence shown here is derived from an EMBL/GenBank/DDBJ whole genome shotgun (WGS) entry which is preliminary data.</text>
</comment>
<accession>K6PPG1</accession>
<keyword evidence="5" id="KW-1185">Reference proteome</keyword>
<evidence type="ECO:0000259" key="3">
    <source>
        <dbReference type="PROSITE" id="PS50966"/>
    </source>
</evidence>
<dbReference type="Pfam" id="PF04434">
    <property type="entry name" value="SWIM"/>
    <property type="match status" value="1"/>
</dbReference>
<feature type="compositionally biased region" description="Low complexity" evidence="2">
    <location>
        <begin position="389"/>
        <end position="399"/>
    </location>
</feature>
<dbReference type="PROSITE" id="PS50966">
    <property type="entry name" value="ZF_SWIM"/>
    <property type="match status" value="1"/>
</dbReference>
<keyword evidence="1" id="KW-0863">Zinc-finger</keyword>
<reference evidence="4" key="2">
    <citation type="submission" date="2012-10" db="EMBL/GenBank/DDBJ databases">
        <title>Improved high-quality draft of Thermaerobacter subterraneus C21, DSM 13965.</title>
        <authorList>
            <consortium name="DOE Joint Genome Institute"/>
            <person name="Eisen J."/>
            <person name="Huntemann M."/>
            <person name="Wei C.-L."/>
            <person name="Han J."/>
            <person name="Detter J.C."/>
            <person name="Han C."/>
            <person name="Tapia R."/>
            <person name="Chen A."/>
            <person name="Kyrpides N."/>
            <person name="Mavromatis K."/>
            <person name="Markowitz V."/>
            <person name="Szeto E."/>
            <person name="Ivanova N."/>
            <person name="Mikhailova N."/>
            <person name="Ovchinnikova G."/>
            <person name="Pagani I."/>
            <person name="Pati A."/>
            <person name="Goodwin L."/>
            <person name="Nordberg H.P."/>
            <person name="Cantor M.N."/>
            <person name="Hua S.X."/>
            <person name="Woyke T."/>
            <person name="Eisen J."/>
            <person name="Klenk H.-P."/>
        </authorList>
    </citation>
    <scope>NUCLEOTIDE SEQUENCE [LARGE SCALE GENOMIC DNA]</scope>
    <source>
        <strain evidence="4">DSM 13965</strain>
    </source>
</reference>
<keyword evidence="1" id="KW-0479">Metal-binding</keyword>
<evidence type="ECO:0000256" key="1">
    <source>
        <dbReference type="PROSITE-ProRule" id="PRU00325"/>
    </source>
</evidence>
<dbReference type="EMBL" id="AENY02000002">
    <property type="protein sequence ID" value="EKP94807.1"/>
    <property type="molecule type" value="Genomic_DNA"/>
</dbReference>
<dbReference type="InterPro" id="IPR007527">
    <property type="entry name" value="Znf_SWIM"/>
</dbReference>
<protein>
    <recommendedName>
        <fullName evidence="3">SWIM-type domain-containing protein</fullName>
    </recommendedName>
</protein>
<dbReference type="HOGENOM" id="CLU_400579_0_0_9"/>
<feature type="region of interest" description="Disordered" evidence="2">
    <location>
        <begin position="332"/>
        <end position="410"/>
    </location>
</feature>
<feature type="compositionally biased region" description="Low complexity" evidence="2">
    <location>
        <begin position="210"/>
        <end position="219"/>
    </location>
</feature>
<keyword evidence="1" id="KW-0862">Zinc</keyword>
<feature type="domain" description="SWIM-type" evidence="3">
    <location>
        <begin position="69"/>
        <end position="106"/>
    </location>
</feature>
<evidence type="ECO:0000256" key="2">
    <source>
        <dbReference type="SAM" id="MobiDB-lite"/>
    </source>
</evidence>
<dbReference type="GO" id="GO:0008270">
    <property type="term" value="F:zinc ion binding"/>
    <property type="evidence" value="ECO:0007669"/>
    <property type="project" value="UniProtKB-KW"/>
</dbReference>
<organism evidence="4 5">
    <name type="scientific">Thermaerobacter subterraneus DSM 13965</name>
    <dbReference type="NCBI Taxonomy" id="867903"/>
    <lineage>
        <taxon>Bacteria</taxon>
        <taxon>Bacillati</taxon>
        <taxon>Bacillota</taxon>
        <taxon>Clostridia</taxon>
        <taxon>Eubacteriales</taxon>
        <taxon>Clostridiales Family XVII. Incertae Sedis</taxon>
        <taxon>Thermaerobacter</taxon>
    </lineage>
</organism>
<proteinExistence type="predicted"/>
<evidence type="ECO:0000313" key="5">
    <source>
        <dbReference type="Proteomes" id="UP000005710"/>
    </source>
</evidence>
<dbReference type="OrthoDB" id="7593573at2"/>
<gene>
    <name evidence="4" type="ORF">ThesuDRAFT_00513</name>
</gene>
<dbReference type="RefSeq" id="WP_006902792.1">
    <property type="nucleotide sequence ID" value="NZ_JH976535.1"/>
</dbReference>